<evidence type="ECO:0000256" key="1">
    <source>
        <dbReference type="ARBA" id="ARBA00022679"/>
    </source>
</evidence>
<dbReference type="Pfam" id="PF02515">
    <property type="entry name" value="CoA_transf_3"/>
    <property type="match status" value="1"/>
</dbReference>
<dbReference type="Gene3D" id="3.40.50.10540">
    <property type="entry name" value="Crotonobetainyl-coa:carnitine coa-transferase, domain 1"/>
    <property type="match status" value="1"/>
</dbReference>
<dbReference type="RefSeq" id="WP_257719110.1">
    <property type="nucleotide sequence ID" value="NZ_JANJOU010000034.1"/>
</dbReference>
<dbReference type="SUPFAM" id="SSF89796">
    <property type="entry name" value="CoA-transferase family III (CaiB/BaiF)"/>
    <property type="match status" value="1"/>
</dbReference>
<name>A0ABT1XBG6_9PROT</name>
<gene>
    <name evidence="2" type="ORF">NRP21_25760</name>
</gene>
<reference evidence="2 3" key="1">
    <citation type="submission" date="2022-06" db="EMBL/GenBank/DDBJ databases">
        <title>Roseomonas CN29.</title>
        <authorList>
            <person name="Cheng Y."/>
            <person name="He X."/>
        </authorList>
    </citation>
    <scope>NUCLEOTIDE SEQUENCE [LARGE SCALE GENOMIC DNA]</scope>
    <source>
        <strain evidence="2 3">CN29</strain>
    </source>
</reference>
<keyword evidence="3" id="KW-1185">Reference proteome</keyword>
<dbReference type="EMBL" id="JANJOU010000034">
    <property type="protein sequence ID" value="MCR0985463.1"/>
    <property type="molecule type" value="Genomic_DNA"/>
</dbReference>
<dbReference type="PANTHER" id="PTHR48207:SF3">
    <property type="entry name" value="SUCCINATE--HYDROXYMETHYLGLUTARATE COA-TRANSFERASE"/>
    <property type="match status" value="1"/>
</dbReference>
<protein>
    <submittedName>
        <fullName evidence="2">CoA transferase</fullName>
    </submittedName>
</protein>
<keyword evidence="1 2" id="KW-0808">Transferase</keyword>
<evidence type="ECO:0000313" key="3">
    <source>
        <dbReference type="Proteomes" id="UP001524642"/>
    </source>
</evidence>
<dbReference type="InterPro" id="IPR044855">
    <property type="entry name" value="CoA-Trfase_III_dom3_sf"/>
</dbReference>
<comment type="caution">
    <text evidence="2">The sequence shown here is derived from an EMBL/GenBank/DDBJ whole genome shotgun (WGS) entry which is preliminary data.</text>
</comment>
<dbReference type="GO" id="GO:0016740">
    <property type="term" value="F:transferase activity"/>
    <property type="evidence" value="ECO:0007669"/>
    <property type="project" value="UniProtKB-KW"/>
</dbReference>
<dbReference type="Gene3D" id="3.30.1540.10">
    <property type="entry name" value="formyl-coa transferase, domain 3"/>
    <property type="match status" value="1"/>
</dbReference>
<proteinExistence type="predicted"/>
<organism evidence="2 3">
    <name type="scientific">Roseomonas populi</name>
    <dbReference type="NCBI Taxonomy" id="3121582"/>
    <lineage>
        <taxon>Bacteria</taxon>
        <taxon>Pseudomonadati</taxon>
        <taxon>Pseudomonadota</taxon>
        <taxon>Alphaproteobacteria</taxon>
        <taxon>Acetobacterales</taxon>
        <taxon>Roseomonadaceae</taxon>
        <taxon>Roseomonas</taxon>
    </lineage>
</organism>
<dbReference type="PANTHER" id="PTHR48207">
    <property type="entry name" value="SUCCINATE--HYDROXYMETHYLGLUTARATE COA-TRANSFERASE"/>
    <property type="match status" value="1"/>
</dbReference>
<dbReference type="InterPro" id="IPR023606">
    <property type="entry name" value="CoA-Trfase_III_dom_1_sf"/>
</dbReference>
<evidence type="ECO:0000313" key="2">
    <source>
        <dbReference type="EMBL" id="MCR0985463.1"/>
    </source>
</evidence>
<dbReference type="InterPro" id="IPR050483">
    <property type="entry name" value="CoA-transferase_III_domain"/>
</dbReference>
<sequence>MPRPERAAPAAAPWKGPLAGVRVLDLTRVLAGPLTTQFLSDLGAEVLKLEPPGKGDETRGFAPFVGGESHYFLGLNRGKRSLVVDLRDPEGAEILRGLVATVDVLVENFRPGVMNRLGLGAEALMALNPRLIYCAISGFGLTGPLSGMPSFDIVTQAMTGVMSVNGEKGGAPVKLGLPIGDMSGGIFGAIAILSALHERHTTGRGRLIDASLYDGTMSLLGYLSQLAFLTGQDPRPMGSAHPSVVPYDAFPASDGAIVIACLADHFWPRLCTALGCDELGADPGLATMAQRRERRAEIEPRIATITRTRTVAEWQRVLQEHDIPHAPVLGVQDALAHPHARAREMVVEVEHPRAGPIRMLGRPVKFPGAEQAPLEPPPCLGEHTNEVLREMLGYDESRIASLRNRGVIHCGAGE</sequence>
<dbReference type="Proteomes" id="UP001524642">
    <property type="component" value="Unassembled WGS sequence"/>
</dbReference>
<accession>A0ABT1XBG6</accession>
<dbReference type="InterPro" id="IPR003673">
    <property type="entry name" value="CoA-Trfase_fam_III"/>
</dbReference>